<sequence>MFKFSFVISVCWKGSLKMFGMVFGRMFRTSGEERDDQMVVEALLQLLWPVRAQGDSPISEKFKTESYDDLKGKRGTHQSNSTSWRRDFCTATFPTKGSLDSQPSPSSST</sequence>
<name>A0A061DF31_THECC</name>
<gene>
    <name evidence="1" type="ORF">TCM_000064</name>
</gene>
<dbReference type="Gramene" id="EOX90659">
    <property type="protein sequence ID" value="EOX90659"/>
    <property type="gene ID" value="TCM_000064"/>
</dbReference>
<evidence type="ECO:0000313" key="1">
    <source>
        <dbReference type="EMBL" id="EOX90659.1"/>
    </source>
</evidence>
<reference evidence="1 2" key="1">
    <citation type="journal article" date="2013" name="Genome Biol.">
        <title>The genome sequence of the most widely cultivated cacao type and its use to identify candidate genes regulating pod color.</title>
        <authorList>
            <person name="Motamayor J.C."/>
            <person name="Mockaitis K."/>
            <person name="Schmutz J."/>
            <person name="Haiminen N."/>
            <person name="Iii D.L."/>
            <person name="Cornejo O."/>
            <person name="Findley S.D."/>
            <person name="Zheng P."/>
            <person name="Utro F."/>
            <person name="Royaert S."/>
            <person name="Saski C."/>
            <person name="Jenkins J."/>
            <person name="Podicheti R."/>
            <person name="Zhao M."/>
            <person name="Scheffler B.E."/>
            <person name="Stack J.C."/>
            <person name="Feltus F.A."/>
            <person name="Mustiga G.M."/>
            <person name="Amores F."/>
            <person name="Phillips W."/>
            <person name="Marelli J.P."/>
            <person name="May G.D."/>
            <person name="Shapiro H."/>
            <person name="Ma J."/>
            <person name="Bustamante C.D."/>
            <person name="Schnell R.J."/>
            <person name="Main D."/>
            <person name="Gilbert D."/>
            <person name="Parida L."/>
            <person name="Kuhn D.N."/>
        </authorList>
    </citation>
    <scope>NUCLEOTIDE SEQUENCE [LARGE SCALE GENOMIC DNA]</scope>
    <source>
        <strain evidence="2">cv. Matina 1-6</strain>
    </source>
</reference>
<accession>A0A061DF31</accession>
<dbReference type="AlphaFoldDB" id="A0A061DF31"/>
<dbReference type="HOGENOM" id="CLU_2188719_0_0_1"/>
<dbReference type="Proteomes" id="UP000026915">
    <property type="component" value="Chromosome 1"/>
</dbReference>
<dbReference type="EMBL" id="CM001879">
    <property type="protein sequence ID" value="EOX90659.1"/>
    <property type="molecule type" value="Genomic_DNA"/>
</dbReference>
<protein>
    <submittedName>
        <fullName evidence="1">Uncharacterized protein</fullName>
    </submittedName>
</protein>
<organism evidence="1 2">
    <name type="scientific">Theobroma cacao</name>
    <name type="common">Cacao</name>
    <name type="synonym">Cocoa</name>
    <dbReference type="NCBI Taxonomy" id="3641"/>
    <lineage>
        <taxon>Eukaryota</taxon>
        <taxon>Viridiplantae</taxon>
        <taxon>Streptophyta</taxon>
        <taxon>Embryophyta</taxon>
        <taxon>Tracheophyta</taxon>
        <taxon>Spermatophyta</taxon>
        <taxon>Magnoliopsida</taxon>
        <taxon>eudicotyledons</taxon>
        <taxon>Gunneridae</taxon>
        <taxon>Pentapetalae</taxon>
        <taxon>rosids</taxon>
        <taxon>malvids</taxon>
        <taxon>Malvales</taxon>
        <taxon>Malvaceae</taxon>
        <taxon>Byttnerioideae</taxon>
        <taxon>Theobroma</taxon>
    </lineage>
</organism>
<dbReference type="InParanoid" id="A0A061DF31"/>
<proteinExistence type="predicted"/>
<keyword evidence="2" id="KW-1185">Reference proteome</keyword>
<evidence type="ECO:0000313" key="2">
    <source>
        <dbReference type="Proteomes" id="UP000026915"/>
    </source>
</evidence>